<dbReference type="GO" id="GO:0051295">
    <property type="term" value="P:establishment of meiotic spindle localization"/>
    <property type="evidence" value="ECO:0007669"/>
    <property type="project" value="TreeGrafter"/>
</dbReference>
<dbReference type="PROSITE" id="PS50096">
    <property type="entry name" value="IQ"/>
    <property type="match status" value="2"/>
</dbReference>
<evidence type="ECO:0000256" key="2">
    <source>
        <dbReference type="ARBA" id="ARBA00022490"/>
    </source>
</evidence>
<dbReference type="InterPro" id="IPR001202">
    <property type="entry name" value="WW_dom"/>
</dbReference>
<dbReference type="AlphaFoldDB" id="A0A024UQR5"/>
<feature type="region of interest" description="Disordered" evidence="6">
    <location>
        <begin position="1"/>
        <end position="21"/>
    </location>
</feature>
<dbReference type="SMART" id="SM00015">
    <property type="entry name" value="IQ"/>
    <property type="match status" value="3"/>
</dbReference>
<keyword evidence="4" id="KW-0112">Calmodulin-binding</keyword>
<sequence>MAQADPLSGTTSATVVRTRRHHRSLHEELELIQTEKNSTVESFAAKKWSELFRLHILLTNSKRFGHISLGGDGHGLYEHLYRAFPQQMVTKPRLIGVLRTVCGIEATKLTSMDDESKALVKHLEGLHYCFESTNVHAMTKRTKDVATLHANWRLLLLSLKMLREPMLPESAYFWFGFQLFSSPGLLDDSPELWITRHDLYNIFNFAASSHVCSRVINQRIAQADHALPESVLNRSRIHYRHFCELQDHPILHQVLEPATPYTTYFIELMSPHIRHFLFQMRKFDKDRAKCRKFLSYYHAKTMRFCWSLWLDQVKYRRNARRTVLRAMDQAALRSRFDAFDRLRSHALKVVAATEIQRVFRGMQGRRRFLGALTTLQAVLTIQRLYRDRDQFHKFVKLAKLKSKHAIKIQRVYRGRLGRIRARARLLAYFDSEMAKIEAQREACAKADRVRAARQIQRTYRKHKTKLVAKQTESDNQDYHRIEMEMKIMLQAAERARDDHRAAVMAYYDKLREDTEAIAAREIVDARERQKVIVRRREREWATIMGQRKAKLESVAASKLERKATREAEWRAKIESRAQARRDKLLQVLLRPNSKDDDVLKAAFLVRLDVKYRQVKANYKATGIAMAAKEMKDRAQHDVLLEEMEEERERARNEWRLLELQVAKQEQDDADTERRLEIERDSMERFRAATCIQRGAKVYLARKVLQRKVEHAFEKVYDVATGQVVYLNTRTKGVCSKPTCLGTHDLPMANKWYICPDITGDVYYYNPKTMRMSWTKPDECTFCDGCSTKFAAVYCPNHMKGRYVDPVHLCLECYAEQSVKDPGLVLNASRFDGATARG</sequence>
<dbReference type="eggNOG" id="ENOG502QTJN">
    <property type="taxonomic scope" value="Eukaryota"/>
</dbReference>
<feature type="domain" description="WW" evidence="7">
    <location>
        <begin position="745"/>
        <end position="778"/>
    </location>
</feature>
<dbReference type="GO" id="GO:0000922">
    <property type="term" value="C:spindle pole"/>
    <property type="evidence" value="ECO:0007669"/>
    <property type="project" value="TreeGrafter"/>
</dbReference>
<dbReference type="PANTHER" id="PTHR22706">
    <property type="entry name" value="ASSEMBLY FACTOR FOR SPINDLE MICROTUBULES"/>
    <property type="match status" value="1"/>
</dbReference>
<dbReference type="GO" id="GO:0000278">
    <property type="term" value="P:mitotic cell cycle"/>
    <property type="evidence" value="ECO:0007669"/>
    <property type="project" value="TreeGrafter"/>
</dbReference>
<keyword evidence="2" id="KW-0963">Cytoplasm</keyword>
<dbReference type="Gene3D" id="2.20.70.10">
    <property type="match status" value="1"/>
</dbReference>
<dbReference type="InterPro" id="IPR036020">
    <property type="entry name" value="WW_dom_sf"/>
</dbReference>
<gene>
    <name evidence="8" type="ORF">H310_01309</name>
</gene>
<protein>
    <recommendedName>
        <fullName evidence="7">WW domain-containing protein</fullName>
    </recommendedName>
</protein>
<dbReference type="Pfam" id="PF00612">
    <property type="entry name" value="IQ"/>
    <property type="match status" value="2"/>
</dbReference>
<accession>A0A024UQR5</accession>
<evidence type="ECO:0000256" key="6">
    <source>
        <dbReference type="SAM" id="MobiDB-lite"/>
    </source>
</evidence>
<keyword evidence="5" id="KW-0175">Coiled coil</keyword>
<dbReference type="SUPFAM" id="SSF51045">
    <property type="entry name" value="WW domain"/>
    <property type="match status" value="1"/>
</dbReference>
<organism evidence="8">
    <name type="scientific">Aphanomyces invadans</name>
    <dbReference type="NCBI Taxonomy" id="157072"/>
    <lineage>
        <taxon>Eukaryota</taxon>
        <taxon>Sar</taxon>
        <taxon>Stramenopiles</taxon>
        <taxon>Oomycota</taxon>
        <taxon>Saprolegniomycetes</taxon>
        <taxon>Saprolegniales</taxon>
        <taxon>Verrucalvaceae</taxon>
        <taxon>Aphanomyces</taxon>
    </lineage>
</organism>
<dbReference type="RefSeq" id="XP_008862601.1">
    <property type="nucleotide sequence ID" value="XM_008864379.1"/>
</dbReference>
<evidence type="ECO:0000256" key="3">
    <source>
        <dbReference type="ARBA" id="ARBA00022737"/>
    </source>
</evidence>
<dbReference type="GO" id="GO:0005516">
    <property type="term" value="F:calmodulin binding"/>
    <property type="evidence" value="ECO:0007669"/>
    <property type="project" value="UniProtKB-KW"/>
</dbReference>
<dbReference type="InterPro" id="IPR000048">
    <property type="entry name" value="IQ_motif_EF-hand-BS"/>
</dbReference>
<dbReference type="OrthoDB" id="167375at2759"/>
<dbReference type="GO" id="GO:0005737">
    <property type="term" value="C:cytoplasm"/>
    <property type="evidence" value="ECO:0007669"/>
    <property type="project" value="UniProtKB-SubCell"/>
</dbReference>
<reference evidence="8" key="1">
    <citation type="submission" date="2013-12" db="EMBL/GenBank/DDBJ databases">
        <title>The Genome Sequence of Aphanomyces invadans NJM9701.</title>
        <authorList>
            <consortium name="The Broad Institute Genomics Platform"/>
            <person name="Russ C."/>
            <person name="Tyler B."/>
            <person name="van West P."/>
            <person name="Dieguez-Uribeondo J."/>
            <person name="Young S.K."/>
            <person name="Zeng Q."/>
            <person name="Gargeya S."/>
            <person name="Fitzgerald M."/>
            <person name="Abouelleil A."/>
            <person name="Alvarado L."/>
            <person name="Chapman S.B."/>
            <person name="Gainer-Dewar J."/>
            <person name="Goldberg J."/>
            <person name="Griggs A."/>
            <person name="Gujja S."/>
            <person name="Hansen M."/>
            <person name="Howarth C."/>
            <person name="Imamovic A."/>
            <person name="Ireland A."/>
            <person name="Larimer J."/>
            <person name="McCowan C."/>
            <person name="Murphy C."/>
            <person name="Pearson M."/>
            <person name="Poon T.W."/>
            <person name="Priest M."/>
            <person name="Roberts A."/>
            <person name="Saif S."/>
            <person name="Shea T."/>
            <person name="Sykes S."/>
            <person name="Wortman J."/>
            <person name="Nusbaum C."/>
            <person name="Birren B."/>
        </authorList>
    </citation>
    <scope>NUCLEOTIDE SEQUENCE [LARGE SCALE GENOMIC DNA]</scope>
    <source>
        <strain evidence="8">NJM9701</strain>
    </source>
</reference>
<dbReference type="VEuPathDB" id="FungiDB:H310_01309"/>
<evidence type="ECO:0000259" key="7">
    <source>
        <dbReference type="PROSITE" id="PS50020"/>
    </source>
</evidence>
<proteinExistence type="predicted"/>
<dbReference type="PANTHER" id="PTHR22706:SF1">
    <property type="entry name" value="ASSEMBLY FACTOR FOR SPINDLE MICROTUBULES"/>
    <property type="match status" value="1"/>
</dbReference>
<evidence type="ECO:0000256" key="5">
    <source>
        <dbReference type="SAM" id="Coils"/>
    </source>
</evidence>
<dbReference type="PROSITE" id="PS50020">
    <property type="entry name" value="WW_DOMAIN_2"/>
    <property type="match status" value="1"/>
</dbReference>
<dbReference type="GeneID" id="20078359"/>
<evidence type="ECO:0000256" key="1">
    <source>
        <dbReference type="ARBA" id="ARBA00004496"/>
    </source>
</evidence>
<keyword evidence="3" id="KW-0677">Repeat</keyword>
<feature type="coiled-coil region" evidence="5">
    <location>
        <begin position="626"/>
        <end position="667"/>
    </location>
</feature>
<dbReference type="STRING" id="157072.A0A024UQR5"/>
<dbReference type="Gene3D" id="1.20.5.190">
    <property type="match status" value="1"/>
</dbReference>
<evidence type="ECO:0000256" key="4">
    <source>
        <dbReference type="ARBA" id="ARBA00022860"/>
    </source>
</evidence>
<evidence type="ECO:0000313" key="8">
    <source>
        <dbReference type="EMBL" id="ETW08796.1"/>
    </source>
</evidence>
<dbReference type="InterPro" id="IPR051185">
    <property type="entry name" value="ASPM"/>
</dbReference>
<name>A0A024UQR5_9STRA</name>
<dbReference type="EMBL" id="KI913953">
    <property type="protein sequence ID" value="ETW08796.1"/>
    <property type="molecule type" value="Genomic_DNA"/>
</dbReference>
<dbReference type="GO" id="GO:0007051">
    <property type="term" value="P:spindle organization"/>
    <property type="evidence" value="ECO:0007669"/>
    <property type="project" value="TreeGrafter"/>
</dbReference>
<comment type="subcellular location">
    <subcellularLocation>
        <location evidence="1">Cytoplasm</location>
    </subcellularLocation>
</comment>